<sequence length="165" mass="18137">MSKQGGQMQQQQPQKQNIVMQHTRTTNPDGSQVYLLQPTQGHNQHQQVQFIPVQVQGNTEKKATTMVMNSMMNQPSGSSTSSSTQQQPQQQQQQQPQQQQQQHLMMETIEQVGNGSIGNQTNGVVQRRDPVPIAPAQNMARNNVASSGNNGLAPIVSGGQQRITL</sequence>
<feature type="compositionally biased region" description="Low complexity" evidence="1">
    <location>
        <begin position="74"/>
        <end position="102"/>
    </location>
</feature>
<organism evidence="2 3">
    <name type="scientific">Caenorhabditis japonica</name>
    <dbReference type="NCBI Taxonomy" id="281687"/>
    <lineage>
        <taxon>Eukaryota</taxon>
        <taxon>Metazoa</taxon>
        <taxon>Ecdysozoa</taxon>
        <taxon>Nematoda</taxon>
        <taxon>Chromadorea</taxon>
        <taxon>Rhabditida</taxon>
        <taxon>Rhabditina</taxon>
        <taxon>Rhabditomorpha</taxon>
        <taxon>Rhabditoidea</taxon>
        <taxon>Rhabditidae</taxon>
        <taxon>Peloderinae</taxon>
        <taxon>Caenorhabditis</taxon>
    </lineage>
</organism>
<proteinExistence type="predicted"/>
<dbReference type="EnsemblMetazoa" id="CJA39534.1">
    <property type="protein sequence ID" value="CJA39534.1"/>
    <property type="gene ID" value="WBGene00215381"/>
</dbReference>
<evidence type="ECO:0000256" key="1">
    <source>
        <dbReference type="SAM" id="MobiDB-lite"/>
    </source>
</evidence>
<feature type="compositionally biased region" description="Polar residues" evidence="1">
    <location>
        <begin position="17"/>
        <end position="30"/>
    </location>
</feature>
<accession>A0A8R1ERL9</accession>
<dbReference type="Proteomes" id="UP000005237">
    <property type="component" value="Unassembled WGS sequence"/>
</dbReference>
<reference evidence="3" key="1">
    <citation type="submission" date="2010-08" db="EMBL/GenBank/DDBJ databases">
        <authorList>
            <consortium name="Caenorhabditis japonica Sequencing Consortium"/>
            <person name="Wilson R.K."/>
        </authorList>
    </citation>
    <scope>NUCLEOTIDE SEQUENCE [LARGE SCALE GENOMIC DNA]</scope>
    <source>
        <strain evidence="3">DF5081</strain>
    </source>
</reference>
<feature type="region of interest" description="Disordered" evidence="1">
    <location>
        <begin position="61"/>
        <end position="103"/>
    </location>
</feature>
<keyword evidence="3" id="KW-1185">Reference proteome</keyword>
<feature type="compositionally biased region" description="Low complexity" evidence="1">
    <location>
        <begin position="1"/>
        <end position="16"/>
    </location>
</feature>
<feature type="region of interest" description="Disordered" evidence="1">
    <location>
        <begin position="1"/>
        <end position="41"/>
    </location>
</feature>
<dbReference type="AlphaFoldDB" id="A0A8R1ERL9"/>
<protein>
    <submittedName>
        <fullName evidence="2">Uncharacterized protein</fullName>
    </submittedName>
</protein>
<evidence type="ECO:0000313" key="3">
    <source>
        <dbReference type="Proteomes" id="UP000005237"/>
    </source>
</evidence>
<evidence type="ECO:0000313" key="2">
    <source>
        <dbReference type="EnsemblMetazoa" id="CJA39534.1"/>
    </source>
</evidence>
<feature type="region of interest" description="Disordered" evidence="1">
    <location>
        <begin position="142"/>
        <end position="165"/>
    </location>
</feature>
<name>A0A8R1ERL9_CAEJA</name>
<reference evidence="2" key="2">
    <citation type="submission" date="2022-06" db="UniProtKB">
        <authorList>
            <consortium name="EnsemblMetazoa"/>
        </authorList>
    </citation>
    <scope>IDENTIFICATION</scope>
    <source>
        <strain evidence="2">DF5081</strain>
    </source>
</reference>